<feature type="transmembrane region" description="Helical" evidence="1">
    <location>
        <begin position="140"/>
        <end position="162"/>
    </location>
</feature>
<dbReference type="Proteomes" id="UP000321196">
    <property type="component" value="Unassembled WGS sequence"/>
</dbReference>
<dbReference type="InterPro" id="IPR005325">
    <property type="entry name" value="DUF308_memb"/>
</dbReference>
<evidence type="ECO:0000313" key="3">
    <source>
        <dbReference type="Proteomes" id="UP000321196"/>
    </source>
</evidence>
<dbReference type="EMBL" id="VRSW01000001">
    <property type="protein sequence ID" value="TXK05577.1"/>
    <property type="molecule type" value="Genomic_DNA"/>
</dbReference>
<proteinExistence type="predicted"/>
<keyword evidence="3" id="KW-1185">Reference proteome</keyword>
<feature type="transmembrane region" description="Helical" evidence="1">
    <location>
        <begin position="50"/>
        <end position="74"/>
    </location>
</feature>
<dbReference type="InterPro" id="IPR052712">
    <property type="entry name" value="Acid_resist_chaperone_HdeD"/>
</dbReference>
<dbReference type="GO" id="GO:0005886">
    <property type="term" value="C:plasma membrane"/>
    <property type="evidence" value="ECO:0007669"/>
    <property type="project" value="TreeGrafter"/>
</dbReference>
<feature type="transmembrane region" description="Helical" evidence="1">
    <location>
        <begin position="110"/>
        <end position="133"/>
    </location>
</feature>
<dbReference type="PANTHER" id="PTHR34989">
    <property type="entry name" value="PROTEIN HDED"/>
    <property type="match status" value="1"/>
</dbReference>
<dbReference type="RefSeq" id="WP_147824388.1">
    <property type="nucleotide sequence ID" value="NZ_BAAARG010000001.1"/>
</dbReference>
<gene>
    <name evidence="2" type="ORF">FVP60_00830</name>
</gene>
<feature type="transmembrane region" description="Helical" evidence="1">
    <location>
        <begin position="168"/>
        <end position="187"/>
    </location>
</feature>
<name>A0A5C8HQ13_9MICO</name>
<accession>A0A5C8HQ13</accession>
<feature type="transmembrane region" description="Helical" evidence="1">
    <location>
        <begin position="86"/>
        <end position="104"/>
    </location>
</feature>
<reference evidence="2 3" key="1">
    <citation type="submission" date="2019-08" db="EMBL/GenBank/DDBJ databases">
        <authorList>
            <person name="Dong K."/>
        </authorList>
    </citation>
    <scope>NUCLEOTIDE SEQUENCE [LARGE SCALE GENOMIC DNA]</scope>
    <source>
        <strain evidence="2 3">M4-8</strain>
    </source>
</reference>
<feature type="transmembrane region" description="Helical" evidence="1">
    <location>
        <begin position="25"/>
        <end position="44"/>
    </location>
</feature>
<dbReference type="Pfam" id="PF03729">
    <property type="entry name" value="DUF308"/>
    <property type="match status" value="2"/>
</dbReference>
<keyword evidence="1" id="KW-0812">Transmembrane</keyword>
<dbReference type="PANTHER" id="PTHR34989:SF1">
    <property type="entry name" value="PROTEIN HDED"/>
    <property type="match status" value="1"/>
</dbReference>
<evidence type="ECO:0000256" key="1">
    <source>
        <dbReference type="SAM" id="Phobius"/>
    </source>
</evidence>
<sequence length="192" mass="20126">MSDPLDTPSIISPETKSAALKSLKWLLGLGGALAIIVGALIFLWPTKSAVVITMIIAAYALVGGVFYLIIAFATKGLSTGARIGQALAGIIFIVAGIIAFMNPAESTVTFAFIVIIFIGVSWIFEGIAALTALDLAPSKGWAIFFAIVSILAGIAVLLSPLFAAAVLWMWLGISLFVIGIVQVVRAFTIDRD</sequence>
<protein>
    <recommendedName>
        <fullName evidence="4">HdeD family acid-resistance protein</fullName>
    </recommendedName>
</protein>
<keyword evidence="1" id="KW-0472">Membrane</keyword>
<keyword evidence="1" id="KW-1133">Transmembrane helix</keyword>
<comment type="caution">
    <text evidence="2">The sequence shown here is derived from an EMBL/GenBank/DDBJ whole genome shotgun (WGS) entry which is preliminary data.</text>
</comment>
<evidence type="ECO:0000313" key="2">
    <source>
        <dbReference type="EMBL" id="TXK05577.1"/>
    </source>
</evidence>
<organism evidence="2 3">
    <name type="scientific">Microbacterium mitrae</name>
    <dbReference type="NCBI Taxonomy" id="664640"/>
    <lineage>
        <taxon>Bacteria</taxon>
        <taxon>Bacillati</taxon>
        <taxon>Actinomycetota</taxon>
        <taxon>Actinomycetes</taxon>
        <taxon>Micrococcales</taxon>
        <taxon>Microbacteriaceae</taxon>
        <taxon>Microbacterium</taxon>
    </lineage>
</organism>
<dbReference type="AlphaFoldDB" id="A0A5C8HQ13"/>
<evidence type="ECO:0008006" key="4">
    <source>
        <dbReference type="Google" id="ProtNLM"/>
    </source>
</evidence>
<dbReference type="OrthoDB" id="3238356at2"/>